<feature type="transmembrane region" description="Helical" evidence="1">
    <location>
        <begin position="50"/>
        <end position="75"/>
    </location>
</feature>
<proteinExistence type="predicted"/>
<evidence type="ECO:0000256" key="1">
    <source>
        <dbReference type="SAM" id="Phobius"/>
    </source>
</evidence>
<keyword evidence="1" id="KW-1133">Transmembrane helix</keyword>
<sequence>MTTTQYQNNHISAKALAGLMLVQMALGLLLNFYFLKPILRYDGSTSVEEITFILGCATIVALIISAINIAFGLLLPQEKTKEYWRTFVFLIVFAGAGLTLCAYEYAQLAKYVSFLASQSTTEATSQLLRETLASGRNEAHYLSIFVSSCSLALFYFLLIRAELMHKWLSYFAFVATLLQLIAVGHTFFQTSIPNILQLPLLISQLTVPAYLLVLGFKQANPLTTEQPESDI</sequence>
<gene>
    <name evidence="2" type="ORF">BIW53_10600</name>
</gene>
<feature type="transmembrane region" description="Helical" evidence="1">
    <location>
        <begin position="139"/>
        <end position="158"/>
    </location>
</feature>
<feature type="transmembrane region" description="Helical" evidence="1">
    <location>
        <begin position="170"/>
        <end position="188"/>
    </location>
</feature>
<evidence type="ECO:0008006" key="4">
    <source>
        <dbReference type="Google" id="ProtNLM"/>
    </source>
</evidence>
<keyword evidence="3" id="KW-1185">Reference proteome</keyword>
<feature type="transmembrane region" description="Helical" evidence="1">
    <location>
        <begin position="15"/>
        <end position="35"/>
    </location>
</feature>
<dbReference type="AlphaFoldDB" id="A0A1S1N6X4"/>
<evidence type="ECO:0000313" key="2">
    <source>
        <dbReference type="EMBL" id="OHU95168.1"/>
    </source>
</evidence>
<dbReference type="STRING" id="327939.BIW53_10600"/>
<comment type="caution">
    <text evidence="2">The sequence shown here is derived from an EMBL/GenBank/DDBJ whole genome shotgun (WGS) entry which is preliminary data.</text>
</comment>
<dbReference type="EMBL" id="MNAN01000031">
    <property type="protein sequence ID" value="OHU95168.1"/>
    <property type="molecule type" value="Genomic_DNA"/>
</dbReference>
<feature type="transmembrane region" description="Helical" evidence="1">
    <location>
        <begin position="87"/>
        <end position="106"/>
    </location>
</feature>
<evidence type="ECO:0000313" key="3">
    <source>
        <dbReference type="Proteomes" id="UP000180253"/>
    </source>
</evidence>
<protein>
    <recommendedName>
        <fullName evidence="4">DUF4386 domain-containing protein</fullName>
    </recommendedName>
</protein>
<accession>A0A1S1N6X4</accession>
<keyword evidence="1" id="KW-0472">Membrane</keyword>
<name>A0A1S1N6X4_9GAMM</name>
<feature type="transmembrane region" description="Helical" evidence="1">
    <location>
        <begin position="194"/>
        <end position="216"/>
    </location>
</feature>
<organism evidence="2 3">
    <name type="scientific">Pseudoalteromonas byunsanensis</name>
    <dbReference type="NCBI Taxonomy" id="327939"/>
    <lineage>
        <taxon>Bacteria</taxon>
        <taxon>Pseudomonadati</taxon>
        <taxon>Pseudomonadota</taxon>
        <taxon>Gammaproteobacteria</taxon>
        <taxon>Alteromonadales</taxon>
        <taxon>Pseudoalteromonadaceae</taxon>
        <taxon>Pseudoalteromonas</taxon>
    </lineage>
</organism>
<reference evidence="2 3" key="1">
    <citation type="submission" date="2016-10" db="EMBL/GenBank/DDBJ databases">
        <title>Pseudoalteromonas amylolytica sp. nov., isolated from the surface seawater.</title>
        <authorList>
            <person name="Wu Y.-H."/>
            <person name="Cheng H."/>
            <person name="Jin X.-B."/>
            <person name="Wang C.-S."/>
            <person name="Xu X.-W."/>
        </authorList>
    </citation>
    <scope>NUCLEOTIDE SEQUENCE [LARGE SCALE GENOMIC DNA]</scope>
    <source>
        <strain evidence="2 3">JCM 12483</strain>
    </source>
</reference>
<keyword evidence="1" id="KW-0812">Transmembrane</keyword>
<dbReference type="Proteomes" id="UP000180253">
    <property type="component" value="Unassembled WGS sequence"/>
</dbReference>